<dbReference type="PANTHER" id="PTHR10334">
    <property type="entry name" value="CYSTEINE-RICH SECRETORY PROTEIN-RELATED"/>
    <property type="match status" value="1"/>
</dbReference>
<dbReference type="Proteomes" id="UP001328107">
    <property type="component" value="Unassembled WGS sequence"/>
</dbReference>
<comment type="caution">
    <text evidence="3">The sequence shown here is derived from an EMBL/GenBank/DDBJ whole genome shotgun (WGS) entry which is preliminary data.</text>
</comment>
<accession>A0AAN5DFN4</accession>
<dbReference type="PRINTS" id="PR00837">
    <property type="entry name" value="V5TPXLIKE"/>
</dbReference>
<proteinExistence type="predicted"/>
<protein>
    <recommendedName>
        <fullName evidence="2">SCP domain-containing protein</fullName>
    </recommendedName>
</protein>
<dbReference type="CDD" id="cd05380">
    <property type="entry name" value="CAP_euk"/>
    <property type="match status" value="1"/>
</dbReference>
<evidence type="ECO:0000313" key="4">
    <source>
        <dbReference type="Proteomes" id="UP001328107"/>
    </source>
</evidence>
<feature type="signal peptide" evidence="1">
    <location>
        <begin position="1"/>
        <end position="19"/>
    </location>
</feature>
<dbReference type="SMART" id="SM00198">
    <property type="entry name" value="SCP"/>
    <property type="match status" value="1"/>
</dbReference>
<feature type="chain" id="PRO_5042866401" description="SCP domain-containing protein" evidence="1">
    <location>
        <begin position="20"/>
        <end position="273"/>
    </location>
</feature>
<dbReference type="SUPFAM" id="SSF55797">
    <property type="entry name" value="PR-1-like"/>
    <property type="match status" value="1"/>
</dbReference>
<evidence type="ECO:0000313" key="3">
    <source>
        <dbReference type="EMBL" id="GMR62676.1"/>
    </source>
</evidence>
<organism evidence="3 4">
    <name type="scientific">Pristionchus mayeri</name>
    <dbReference type="NCBI Taxonomy" id="1317129"/>
    <lineage>
        <taxon>Eukaryota</taxon>
        <taxon>Metazoa</taxon>
        <taxon>Ecdysozoa</taxon>
        <taxon>Nematoda</taxon>
        <taxon>Chromadorea</taxon>
        <taxon>Rhabditida</taxon>
        <taxon>Rhabditina</taxon>
        <taxon>Diplogasteromorpha</taxon>
        <taxon>Diplogasteroidea</taxon>
        <taxon>Neodiplogasteridae</taxon>
        <taxon>Pristionchus</taxon>
    </lineage>
</organism>
<gene>
    <name evidence="3" type="ORF">PMAYCL1PPCAC_32871</name>
</gene>
<evidence type="ECO:0000259" key="2">
    <source>
        <dbReference type="SMART" id="SM00198"/>
    </source>
</evidence>
<feature type="non-terminal residue" evidence="3">
    <location>
        <position position="273"/>
    </location>
</feature>
<keyword evidence="1" id="KW-0732">Signal</keyword>
<dbReference type="AlphaFoldDB" id="A0AAN5DFN4"/>
<dbReference type="InterPro" id="IPR014044">
    <property type="entry name" value="CAP_dom"/>
</dbReference>
<name>A0AAN5DFN4_9BILA</name>
<reference evidence="4" key="1">
    <citation type="submission" date="2022-10" db="EMBL/GenBank/DDBJ databases">
        <title>Genome assembly of Pristionchus species.</title>
        <authorList>
            <person name="Yoshida K."/>
            <person name="Sommer R.J."/>
        </authorList>
    </citation>
    <scope>NUCLEOTIDE SEQUENCE [LARGE SCALE GENOMIC DNA]</scope>
    <source>
        <strain evidence="4">RS5460</strain>
    </source>
</reference>
<dbReference type="Pfam" id="PF00188">
    <property type="entry name" value="CAP"/>
    <property type="match status" value="1"/>
</dbReference>
<sequence length="273" mass="31564">MTRLQLLTILIVASQGLDGWKYYKYFLDNPYDALAPGDQCNETMLTDDIREEFLEAHNYHRSRVARGLYVAKDKILPPSSDMIQLRWSCDLERAAQKWADNCEWKHDKPLPLHSESLWRIWGPESYLQKFRIGVNATNRWASEFEDLGTAADFHKIGHAMLMTYSDQFLMGCGYSRCKGPTYTHLFAVCRYFSNGKRKQGTMYLEGEPTSACPPGYYGNNATALCEADEFPLPGKNAPTVEDDPFSIFKAYLPRFNWSHPWPLERNEDESERE</sequence>
<feature type="domain" description="SCP" evidence="2">
    <location>
        <begin position="48"/>
        <end position="199"/>
    </location>
</feature>
<dbReference type="EMBL" id="BTRK01000006">
    <property type="protein sequence ID" value="GMR62676.1"/>
    <property type="molecule type" value="Genomic_DNA"/>
</dbReference>
<keyword evidence="4" id="KW-1185">Reference proteome</keyword>
<dbReference type="Gene3D" id="3.40.33.10">
    <property type="entry name" value="CAP"/>
    <property type="match status" value="1"/>
</dbReference>
<evidence type="ECO:0000256" key="1">
    <source>
        <dbReference type="SAM" id="SignalP"/>
    </source>
</evidence>
<dbReference type="InterPro" id="IPR035940">
    <property type="entry name" value="CAP_sf"/>
</dbReference>
<dbReference type="InterPro" id="IPR001283">
    <property type="entry name" value="CRISP-related"/>
</dbReference>